<evidence type="ECO:0000313" key="1">
    <source>
        <dbReference type="EMBL" id="CUI15799.1"/>
    </source>
</evidence>
<sequence>MLPLAKEFHSNSQIMTTQQATKKSIGVFALQLDGMGDIIGGAKVAAMVQQIFPAYEVIFSVVQPSLSLMEKMMFASNKHVIDASELSTLTDLTFCKEKQLPKKIDACACMIIYPTYHDSTIPKFIRESNVPMLRLREYGAGQPTRGTVEGTVYPLGVGKEDYGLILDPDLYAYGEKHRGDQSLQRLAQLQFLPSALTKLILGRSFNKTSLEEFAQNNKLFSGYGYHDSAITDFIEALCTFDSSNNLTICLLNQPVKDIHSLLRKTLFNNNFKEISIYTPNEKQGWDCKNLEFKEKTKGNRKCKLIFAKLEPAHSLTLAKASEPQTLTTGDQSFIERLLLRHYPLYDCRPHKIPFIHSIIESAKQLDKEAASLLQTSIFGNEDPLEILQMIDEGKAVGHLFFQPNLVHYFKKFTNDQKLGESWNNIVTHLYQNHNAKDLLQPIIAQALPASRNDQLSLSENTNK</sequence>
<dbReference type="Proteomes" id="UP000069902">
    <property type="component" value="Chromosome cPNK"/>
</dbReference>
<dbReference type="EMBL" id="LN879502">
    <property type="protein sequence ID" value="CUI15799.1"/>
    <property type="molecule type" value="Genomic_DNA"/>
</dbReference>
<reference evidence="2" key="1">
    <citation type="submission" date="2015-09" db="EMBL/GenBank/DDBJ databases">
        <authorList>
            <person name="Bertelli C."/>
        </authorList>
    </citation>
    <scope>NUCLEOTIDE SEQUENCE [LARGE SCALE GENOMIC DNA]</scope>
    <source>
        <strain evidence="2">KNic</strain>
    </source>
</reference>
<name>A0A0U5J9L3_9BACT</name>
<evidence type="ECO:0000313" key="2">
    <source>
        <dbReference type="Proteomes" id="UP000069902"/>
    </source>
</evidence>
<dbReference type="AlphaFoldDB" id="A0A0U5J9L3"/>
<dbReference type="RefSeq" id="WP_059059694.1">
    <property type="nucleotide sequence ID" value="NZ_LN879502.1"/>
</dbReference>
<protein>
    <submittedName>
        <fullName evidence="1">Uncharacterized protein</fullName>
    </submittedName>
</protein>
<organism evidence="1 2">
    <name type="scientific">Candidatus Protochlamydia naegleriophila</name>
    <dbReference type="NCBI Taxonomy" id="389348"/>
    <lineage>
        <taxon>Bacteria</taxon>
        <taxon>Pseudomonadati</taxon>
        <taxon>Chlamydiota</taxon>
        <taxon>Chlamydiia</taxon>
        <taxon>Parachlamydiales</taxon>
        <taxon>Parachlamydiaceae</taxon>
        <taxon>Candidatus Protochlamydia</taxon>
    </lineage>
</organism>
<accession>A0A0U5J9L3</accession>
<dbReference type="PATRIC" id="fig|389348.3.peg.186"/>
<dbReference type="InParanoid" id="A0A0U5J9L3"/>
<dbReference type="STRING" id="389348.PNK_0161"/>
<proteinExistence type="predicted"/>
<keyword evidence="2" id="KW-1185">Reference proteome</keyword>
<dbReference type="KEGG" id="pnl:PNK_0161"/>
<gene>
    <name evidence="1" type="ORF">PNK_0161</name>
</gene>